<name>A0ABN9VQA5_9DINO</name>
<keyword evidence="2" id="KW-1185">Reference proteome</keyword>
<dbReference type="EMBL" id="CAUYUJ010017535">
    <property type="protein sequence ID" value="CAK0875622.1"/>
    <property type="molecule type" value="Genomic_DNA"/>
</dbReference>
<accession>A0ABN9VQA5</accession>
<gene>
    <name evidence="1" type="ORF">PCOR1329_LOCUS60243</name>
</gene>
<reference evidence="1" key="1">
    <citation type="submission" date="2023-10" db="EMBL/GenBank/DDBJ databases">
        <authorList>
            <person name="Chen Y."/>
            <person name="Shah S."/>
            <person name="Dougan E. K."/>
            <person name="Thang M."/>
            <person name="Chan C."/>
        </authorList>
    </citation>
    <scope>NUCLEOTIDE SEQUENCE [LARGE SCALE GENOMIC DNA]</scope>
</reference>
<dbReference type="Proteomes" id="UP001189429">
    <property type="component" value="Unassembled WGS sequence"/>
</dbReference>
<protein>
    <recommendedName>
        <fullName evidence="3">Beta-galactosidase</fullName>
    </recommendedName>
</protein>
<proteinExistence type="predicted"/>
<evidence type="ECO:0000313" key="1">
    <source>
        <dbReference type="EMBL" id="CAK0875622.1"/>
    </source>
</evidence>
<organism evidence="1 2">
    <name type="scientific">Prorocentrum cordatum</name>
    <dbReference type="NCBI Taxonomy" id="2364126"/>
    <lineage>
        <taxon>Eukaryota</taxon>
        <taxon>Sar</taxon>
        <taxon>Alveolata</taxon>
        <taxon>Dinophyceae</taxon>
        <taxon>Prorocentrales</taxon>
        <taxon>Prorocentraceae</taxon>
        <taxon>Prorocentrum</taxon>
    </lineage>
</organism>
<comment type="caution">
    <text evidence="1">The sequence shown here is derived from an EMBL/GenBank/DDBJ whole genome shotgun (WGS) entry which is preliminary data.</text>
</comment>
<evidence type="ECO:0008006" key="3">
    <source>
        <dbReference type="Google" id="ProtNLM"/>
    </source>
</evidence>
<evidence type="ECO:0000313" key="2">
    <source>
        <dbReference type="Proteomes" id="UP001189429"/>
    </source>
</evidence>
<sequence length="408" mass="44655">MYYVGLAKNETTWHGRVCLAESTNGVDWVKPEAGVVSFRGSTANNIVMQDTLPVFAVAVLHEPSDKQTERRFKALLKVKDAAGQMTVLATYSSDGVHWSPGRDVGLQVDFCGLMRRHGFYYLTGHTGAKNGARKLQVFMTADFDSWPAASAVGFCRTPPGSYDPERGSAGEQVHQGAALWDRGSVVVGVYGQWHGSETNDRRLVSIDLGLIPSTDGLHFHEPVPHFRLVSAAEDDAEVPPAPFRMRVPALMQGQGFANVGAQTLFWYAPWPEINSDGVRLATWDRDRLGYQSAIANLPDPHLVSTALDSQPEILTVWANFTCTPYSHLRVELLSECFKPLPGFSGADACCIHNGGLEVAVVWSTPLSSLSAALTGQGRVRVKISFCGIRREDARFYALYVKRCRVPAG</sequence>